<evidence type="ECO:0000313" key="2">
    <source>
        <dbReference type="Proteomes" id="UP000676565"/>
    </source>
</evidence>
<protein>
    <recommendedName>
        <fullName evidence="3">Cytosolic protein</fullName>
    </recommendedName>
</protein>
<proteinExistence type="predicted"/>
<comment type="caution">
    <text evidence="1">The sequence shown here is derived from an EMBL/GenBank/DDBJ whole genome shotgun (WGS) entry which is preliminary data.</text>
</comment>
<organism evidence="1 2">
    <name type="scientific">Gemmata palustris</name>
    <dbReference type="NCBI Taxonomy" id="2822762"/>
    <lineage>
        <taxon>Bacteria</taxon>
        <taxon>Pseudomonadati</taxon>
        <taxon>Planctomycetota</taxon>
        <taxon>Planctomycetia</taxon>
        <taxon>Gemmatales</taxon>
        <taxon>Gemmataceae</taxon>
        <taxon>Gemmata</taxon>
    </lineage>
</organism>
<reference evidence="1 2" key="1">
    <citation type="submission" date="2021-04" db="EMBL/GenBank/DDBJ databases">
        <authorList>
            <person name="Ivanova A."/>
        </authorList>
    </citation>
    <scope>NUCLEOTIDE SEQUENCE [LARGE SCALE GENOMIC DNA]</scope>
    <source>
        <strain evidence="1 2">G18</strain>
    </source>
</reference>
<evidence type="ECO:0000313" key="1">
    <source>
        <dbReference type="EMBL" id="MBP3959674.1"/>
    </source>
</evidence>
<sequence>MSDPASEFDGPWKEALDLYFRYFIELFFPEIDRDVDWERALEFQDKELQQIAPTAAAGRGIVDKLVKVWTRHGKQECVFVHVEVQTQNDPNLAQRMYQYNHRLEDKYGSMPVSLAVLGDYGRGWRPTEFQAGRWGCEVKFTFPVAKVADWRNKEHKLEQSPNPFTAFILAHLKTVETDRNPDDRLTWKLRVVKRLYDRGMSYTDLLQMFRLIDWMMTLPPDLANTFTRDIEAFEKEKEMPIITPSERLWKEQGRTEGRTEGRFDGIQLGLKLRFGSPGLDLMPRVRQLTDPSAVETFFNAIETAPDLGALRNMLPPQPQA</sequence>
<gene>
    <name evidence="1" type="ORF">J8F10_30885</name>
</gene>
<accession>A0ABS5C140</accession>
<dbReference type="PANTHER" id="PTHR35586:SF1">
    <property type="entry name" value="SLL1691 PROTEIN"/>
    <property type="match status" value="1"/>
</dbReference>
<evidence type="ECO:0008006" key="3">
    <source>
        <dbReference type="Google" id="ProtNLM"/>
    </source>
</evidence>
<dbReference type="Proteomes" id="UP000676565">
    <property type="component" value="Unassembled WGS sequence"/>
</dbReference>
<dbReference type="RefSeq" id="WP_210660404.1">
    <property type="nucleotide sequence ID" value="NZ_JAGKQQ010000001.1"/>
</dbReference>
<name>A0ABS5C140_9BACT</name>
<keyword evidence="2" id="KW-1185">Reference proteome</keyword>
<dbReference type="EMBL" id="JAGKQQ010000001">
    <property type="protein sequence ID" value="MBP3959674.1"/>
    <property type="molecule type" value="Genomic_DNA"/>
</dbReference>
<dbReference type="PANTHER" id="PTHR35586">
    <property type="entry name" value="SLL1691 PROTEIN"/>
    <property type="match status" value="1"/>
</dbReference>